<reference evidence="1" key="1">
    <citation type="journal article" date="2023" name="Mol. Phylogenet. Evol.">
        <title>Genome-scale phylogeny and comparative genomics of the fungal order Sordariales.</title>
        <authorList>
            <person name="Hensen N."/>
            <person name="Bonometti L."/>
            <person name="Westerberg I."/>
            <person name="Brannstrom I.O."/>
            <person name="Guillou S."/>
            <person name="Cros-Aarteil S."/>
            <person name="Calhoun S."/>
            <person name="Haridas S."/>
            <person name="Kuo A."/>
            <person name="Mondo S."/>
            <person name="Pangilinan J."/>
            <person name="Riley R."/>
            <person name="LaButti K."/>
            <person name="Andreopoulos B."/>
            <person name="Lipzen A."/>
            <person name="Chen C."/>
            <person name="Yan M."/>
            <person name="Daum C."/>
            <person name="Ng V."/>
            <person name="Clum A."/>
            <person name="Steindorff A."/>
            <person name="Ohm R.A."/>
            <person name="Martin F."/>
            <person name="Silar P."/>
            <person name="Natvig D.O."/>
            <person name="Lalanne C."/>
            <person name="Gautier V."/>
            <person name="Ament-Velasquez S.L."/>
            <person name="Kruys A."/>
            <person name="Hutchinson M.I."/>
            <person name="Powell A.J."/>
            <person name="Barry K."/>
            <person name="Miller A.N."/>
            <person name="Grigoriev I.V."/>
            <person name="Debuchy R."/>
            <person name="Gladieux P."/>
            <person name="Hiltunen Thoren M."/>
            <person name="Johannesson H."/>
        </authorList>
    </citation>
    <scope>NUCLEOTIDE SEQUENCE</scope>
    <source>
        <strain evidence="1">CBS 532.94</strain>
    </source>
</reference>
<keyword evidence="2" id="KW-1185">Reference proteome</keyword>
<sequence length="378" mass="43115">MALEPDNFKAFTAAHILNLLHSDAGFFKELEVIKQTLAMRPGSSPIESAQIDATIRSRRASFEEPPLTDSAIEKFLAQERLFFAQLEDLPTVERQMRILNLLVEDRLSAIFMPLHEFMNAQLRFLLDTERNLLWRPRHQRWSAAFKHWSRNAQLCGKLIGSEIRNKAVLKARLGTAEGNQFGPQADTIAACFRLISLPARSMLGHLEFLEDMNRLIDDADPRKPDILESRDIFREAHGEISIIANKEDLSELVSGLKPRVVDWGYHDISLFGDLIWHDAGVDIAWLRPYRYTFSPLTTGSTYYTYRTYMFEKVLIFAAEAADGQEPSEYNREHVLPRSMDKGLKLKGIFRLSSIEAVVSSPEQPGPCGRSTIFIDLFT</sequence>
<dbReference type="InterPro" id="IPR053026">
    <property type="entry name" value="CDC42_GEF"/>
</dbReference>
<accession>A0AAN7CGP4</accession>
<proteinExistence type="predicted"/>
<dbReference type="Proteomes" id="UP001303760">
    <property type="component" value="Unassembled WGS sequence"/>
</dbReference>
<evidence type="ECO:0000313" key="2">
    <source>
        <dbReference type="Proteomes" id="UP001303760"/>
    </source>
</evidence>
<dbReference type="GO" id="GO:0030010">
    <property type="term" value="P:establishment of cell polarity"/>
    <property type="evidence" value="ECO:0007669"/>
    <property type="project" value="TreeGrafter"/>
</dbReference>
<dbReference type="AlphaFoldDB" id="A0AAN7CGP4"/>
<dbReference type="GO" id="GO:0005634">
    <property type="term" value="C:nucleus"/>
    <property type="evidence" value="ECO:0007669"/>
    <property type="project" value="TreeGrafter"/>
</dbReference>
<comment type="caution">
    <text evidence="1">The sequence shown here is derived from an EMBL/GenBank/DDBJ whole genome shotgun (WGS) entry which is preliminary data.</text>
</comment>
<name>A0AAN7CGP4_9PEZI</name>
<dbReference type="GO" id="GO:0031106">
    <property type="term" value="P:septin ring organization"/>
    <property type="evidence" value="ECO:0007669"/>
    <property type="project" value="TreeGrafter"/>
</dbReference>
<dbReference type="PANTHER" id="PTHR47339">
    <property type="entry name" value="CELL DIVISION CONTROL PROTEIN 24"/>
    <property type="match status" value="1"/>
</dbReference>
<dbReference type="GO" id="GO:0043332">
    <property type="term" value="C:mating projection tip"/>
    <property type="evidence" value="ECO:0007669"/>
    <property type="project" value="TreeGrafter"/>
</dbReference>
<dbReference type="GO" id="GO:0000935">
    <property type="term" value="C:division septum"/>
    <property type="evidence" value="ECO:0007669"/>
    <property type="project" value="TreeGrafter"/>
</dbReference>
<dbReference type="EMBL" id="MU860017">
    <property type="protein sequence ID" value="KAK4241749.1"/>
    <property type="molecule type" value="Genomic_DNA"/>
</dbReference>
<gene>
    <name evidence="1" type="ORF">C8A03DRAFT_30050</name>
</gene>
<evidence type="ECO:0000313" key="1">
    <source>
        <dbReference type="EMBL" id="KAK4241749.1"/>
    </source>
</evidence>
<organism evidence="1 2">
    <name type="scientific">Achaetomium macrosporum</name>
    <dbReference type="NCBI Taxonomy" id="79813"/>
    <lineage>
        <taxon>Eukaryota</taxon>
        <taxon>Fungi</taxon>
        <taxon>Dikarya</taxon>
        <taxon>Ascomycota</taxon>
        <taxon>Pezizomycotina</taxon>
        <taxon>Sordariomycetes</taxon>
        <taxon>Sordariomycetidae</taxon>
        <taxon>Sordariales</taxon>
        <taxon>Chaetomiaceae</taxon>
        <taxon>Achaetomium</taxon>
    </lineage>
</organism>
<protein>
    <submittedName>
        <fullName evidence="1">Uncharacterized protein</fullName>
    </submittedName>
</protein>
<dbReference type="GO" id="GO:0005737">
    <property type="term" value="C:cytoplasm"/>
    <property type="evidence" value="ECO:0007669"/>
    <property type="project" value="TreeGrafter"/>
</dbReference>
<reference evidence="1" key="2">
    <citation type="submission" date="2023-05" db="EMBL/GenBank/DDBJ databases">
        <authorList>
            <consortium name="Lawrence Berkeley National Laboratory"/>
            <person name="Steindorff A."/>
            <person name="Hensen N."/>
            <person name="Bonometti L."/>
            <person name="Westerberg I."/>
            <person name="Brannstrom I.O."/>
            <person name="Guillou S."/>
            <person name="Cros-Aarteil S."/>
            <person name="Calhoun S."/>
            <person name="Haridas S."/>
            <person name="Kuo A."/>
            <person name="Mondo S."/>
            <person name="Pangilinan J."/>
            <person name="Riley R."/>
            <person name="Labutti K."/>
            <person name="Andreopoulos B."/>
            <person name="Lipzen A."/>
            <person name="Chen C."/>
            <person name="Yanf M."/>
            <person name="Daum C."/>
            <person name="Ng V."/>
            <person name="Clum A."/>
            <person name="Ohm R."/>
            <person name="Martin F."/>
            <person name="Silar P."/>
            <person name="Natvig D."/>
            <person name="Lalanne C."/>
            <person name="Gautier V."/>
            <person name="Ament-Velasquez S.L."/>
            <person name="Kruys A."/>
            <person name="Hutchinson M.I."/>
            <person name="Powell A.J."/>
            <person name="Barry K."/>
            <person name="Miller A.N."/>
            <person name="Grigoriev I.V."/>
            <person name="Debuchy R."/>
            <person name="Gladieux P."/>
            <person name="Thoren M.H."/>
            <person name="Johannesson H."/>
        </authorList>
    </citation>
    <scope>NUCLEOTIDE SEQUENCE</scope>
    <source>
        <strain evidence="1">CBS 532.94</strain>
    </source>
</reference>
<dbReference type="PANTHER" id="PTHR47339:SF1">
    <property type="entry name" value="CELL DIVISION CONTROL PROTEIN 24"/>
    <property type="match status" value="1"/>
</dbReference>